<dbReference type="EMBL" id="SDWS01000001">
    <property type="protein sequence ID" value="RYB96212.1"/>
    <property type="molecule type" value="Genomic_DNA"/>
</dbReference>
<dbReference type="GO" id="GO:0022857">
    <property type="term" value="F:transmembrane transporter activity"/>
    <property type="evidence" value="ECO:0007669"/>
    <property type="project" value="TreeGrafter"/>
</dbReference>
<evidence type="ECO:0000313" key="10">
    <source>
        <dbReference type="Proteomes" id="UP000291838"/>
    </source>
</evidence>
<dbReference type="RefSeq" id="WP_129473164.1">
    <property type="nucleotide sequence ID" value="NZ_SDWS01000001.1"/>
</dbReference>
<evidence type="ECO:0000256" key="7">
    <source>
        <dbReference type="SAM" id="Phobius"/>
    </source>
</evidence>
<organism evidence="9 10">
    <name type="scientific">Nocardioides glacieisoli</name>
    <dbReference type="NCBI Taxonomy" id="1168730"/>
    <lineage>
        <taxon>Bacteria</taxon>
        <taxon>Bacillati</taxon>
        <taxon>Actinomycetota</taxon>
        <taxon>Actinomycetes</taxon>
        <taxon>Propionibacteriales</taxon>
        <taxon>Nocardioidaceae</taxon>
        <taxon>Nocardioides</taxon>
    </lineage>
</organism>
<keyword evidence="3 7" id="KW-0812">Transmembrane</keyword>
<keyword evidence="10" id="KW-1185">Reference proteome</keyword>
<keyword evidence="5 7" id="KW-0472">Membrane</keyword>
<feature type="domain" description="ABC3 transporter permease C-terminal" evidence="8">
    <location>
        <begin position="809"/>
        <end position="917"/>
    </location>
</feature>
<protein>
    <submittedName>
        <fullName evidence="9">ABC transporter permease</fullName>
    </submittedName>
</protein>
<reference evidence="9 10" key="1">
    <citation type="submission" date="2019-01" db="EMBL/GenBank/DDBJ databases">
        <title>Novel species of Nocardioides.</title>
        <authorList>
            <person name="Liu Q."/>
            <person name="Xin Y.-H."/>
        </authorList>
    </citation>
    <scope>NUCLEOTIDE SEQUENCE [LARGE SCALE GENOMIC DNA]</scope>
    <source>
        <strain evidence="9 10">HLT3-15</strain>
    </source>
</reference>
<feature type="transmembrane region" description="Helical" evidence="7">
    <location>
        <begin position="806"/>
        <end position="828"/>
    </location>
</feature>
<dbReference type="AlphaFoldDB" id="A0A4V1RLL6"/>
<evidence type="ECO:0000256" key="1">
    <source>
        <dbReference type="ARBA" id="ARBA00004651"/>
    </source>
</evidence>
<feature type="transmembrane region" description="Helical" evidence="7">
    <location>
        <begin position="618"/>
        <end position="640"/>
    </location>
</feature>
<keyword evidence="2" id="KW-1003">Cell membrane</keyword>
<dbReference type="Pfam" id="PF02687">
    <property type="entry name" value="FtsX"/>
    <property type="match status" value="2"/>
</dbReference>
<feature type="transmembrane region" description="Helical" evidence="7">
    <location>
        <begin position="889"/>
        <end position="909"/>
    </location>
</feature>
<evidence type="ECO:0000259" key="8">
    <source>
        <dbReference type="Pfam" id="PF02687"/>
    </source>
</evidence>
<comment type="subcellular location">
    <subcellularLocation>
        <location evidence="1">Cell membrane</location>
        <topology evidence="1">Multi-pass membrane protein</topology>
    </subcellularLocation>
</comment>
<comment type="similarity">
    <text evidence="6">Belongs to the ABC-4 integral membrane protein family.</text>
</comment>
<dbReference type="InterPro" id="IPR003838">
    <property type="entry name" value="ABC3_permease_C"/>
</dbReference>
<keyword evidence="4 7" id="KW-1133">Transmembrane helix</keyword>
<dbReference type="GO" id="GO:0005886">
    <property type="term" value="C:plasma membrane"/>
    <property type="evidence" value="ECO:0007669"/>
    <property type="project" value="UniProtKB-SubCell"/>
</dbReference>
<dbReference type="PANTHER" id="PTHR30572">
    <property type="entry name" value="MEMBRANE COMPONENT OF TRANSPORTER-RELATED"/>
    <property type="match status" value="1"/>
</dbReference>
<comment type="caution">
    <text evidence="9">The sequence shown here is derived from an EMBL/GenBank/DDBJ whole genome shotgun (WGS) entry which is preliminary data.</text>
</comment>
<accession>A0A4V1RLL6</accession>
<dbReference type="InterPro" id="IPR050250">
    <property type="entry name" value="Macrolide_Exporter_MacB"/>
</dbReference>
<dbReference type="PANTHER" id="PTHR30572:SF4">
    <property type="entry name" value="ABC TRANSPORTER PERMEASE YTRF"/>
    <property type="match status" value="1"/>
</dbReference>
<feature type="transmembrane region" description="Helical" evidence="7">
    <location>
        <begin position="763"/>
        <end position="786"/>
    </location>
</feature>
<feature type="transmembrane region" description="Helical" evidence="7">
    <location>
        <begin position="696"/>
        <end position="719"/>
    </location>
</feature>
<evidence type="ECO:0000313" key="9">
    <source>
        <dbReference type="EMBL" id="RYB96212.1"/>
    </source>
</evidence>
<feature type="domain" description="ABC3 transporter permease C-terminal" evidence="8">
    <location>
        <begin position="620"/>
        <end position="726"/>
    </location>
</feature>
<feature type="transmembrane region" description="Helical" evidence="7">
    <location>
        <begin position="668"/>
        <end position="690"/>
    </location>
</feature>
<evidence type="ECO:0000256" key="5">
    <source>
        <dbReference type="ARBA" id="ARBA00023136"/>
    </source>
</evidence>
<evidence type="ECO:0000256" key="2">
    <source>
        <dbReference type="ARBA" id="ARBA00022475"/>
    </source>
</evidence>
<evidence type="ECO:0000256" key="3">
    <source>
        <dbReference type="ARBA" id="ARBA00022692"/>
    </source>
</evidence>
<evidence type="ECO:0000256" key="4">
    <source>
        <dbReference type="ARBA" id="ARBA00022989"/>
    </source>
</evidence>
<sequence>MFRVALAQAMRRRARGLAVVLAIVMASVSFALLTSAVATSRLDVQGTVEENYRTAYDILVRPAGTASDLEKSEGLVQQNYLSGIYGGITMDQLRQIRALPEVEVAAPVAMIGYIFATVDVPVGINEVLTDDLDQLYRFTPIWTTDRGLSQLPDQTSYEYFTRRPLNWDTPNDTVPPQLRRPSTGGRVQVCEEWRQQDERLPQRNAFDYSRMSQLGCDGSNPPRPGRGADQLELGQIGFNFPYQFPMLMAAIDPVQEARLVGLDDAVVSGRYLTARDQTVTPELIGKRFTKSEVPILMVNRPLTDDRVELRVERLDVPPAAELVDRLSGPSPADWAARLPSQPVKTVRVNARQAYDRLLREYAAGAAQYSPDYWTLGSAAYERAGSGALRVVEQPPSRRAVFRNFYQGGYRAPAPSGDVNFRRLAKPLQTSSQIVNGVLGSPYLKQVGVFDPDLIEGFSELSEVPLTTYYPPDTAPADARSRELLKGRSLLPNANLGGYLQQPPMILTTIKSLETFKDPTYYPFVKPEDTEAPVSVIRIRVAGVTGADDESQTRVRLVAERIARETGLTVDITIGSSPTPQTIVLPAGHFGRPELTLTEGWVVKGVSVRLLSSIDKKSLTLFGLVLIVCVLFMGNATLAAVRTRRAELGVLACLGWSARRIFVMLQAELLLTGLIAGTLGTALASAVVGLSGLDVTWWHLALITPVATLLAALSGVIPAWRASHATPIQAIRPDVRGPKRAATGVRGITTLALVGLRRLPGRTLLGATSLFIGVCALSVLLAVQQAFQGGVTGTALGDVIAVQVRGVDYLAAAVTIALGAFAIADITYLNISERTAEIGTLRSTGWTENHVRRLFAVESLATATLGAVAGAVVGVTAAALLLPIPLTTSLTAAAIATAGGIVAAMVAATAPLSRLTQLAPATAIVTE</sequence>
<dbReference type="Proteomes" id="UP000291838">
    <property type="component" value="Unassembled WGS sequence"/>
</dbReference>
<proteinExistence type="inferred from homology"/>
<dbReference type="OrthoDB" id="3268975at2"/>
<evidence type="ECO:0000256" key="6">
    <source>
        <dbReference type="ARBA" id="ARBA00038076"/>
    </source>
</evidence>
<name>A0A4V1RLL6_9ACTN</name>
<feature type="transmembrane region" description="Helical" evidence="7">
    <location>
        <begin position="859"/>
        <end position="883"/>
    </location>
</feature>
<gene>
    <name evidence="9" type="ORF">EUA06_01110</name>
</gene>